<name>A0AAV3RE78_LITER</name>
<dbReference type="EMBL" id="BAABME010008534">
    <property type="protein sequence ID" value="GAA0173297.1"/>
    <property type="molecule type" value="Genomic_DNA"/>
</dbReference>
<protein>
    <submittedName>
        <fullName evidence="3">mRNA polyadenylation factor</fullName>
    </submittedName>
</protein>
<feature type="region of interest" description="Disordered" evidence="1">
    <location>
        <begin position="1"/>
        <end position="101"/>
    </location>
</feature>
<dbReference type="Proteomes" id="UP001454036">
    <property type="component" value="Unassembled WGS sequence"/>
</dbReference>
<accession>A0AAV3RE78</accession>
<comment type="caution">
    <text evidence="3">The sequence shown here is derived from an EMBL/GenBank/DDBJ whole genome shotgun (WGS) entry which is preliminary data.</text>
</comment>
<dbReference type="AlphaFoldDB" id="A0AAV3RE78"/>
<dbReference type="InterPro" id="IPR050410">
    <property type="entry name" value="CCR4/nocturin_mRNA_transcr"/>
</dbReference>
<feature type="region of interest" description="Disordered" evidence="1">
    <location>
        <begin position="425"/>
        <end position="447"/>
    </location>
</feature>
<dbReference type="InterPro" id="IPR005135">
    <property type="entry name" value="Endo/exonuclease/phosphatase"/>
</dbReference>
<dbReference type="Gene3D" id="3.60.10.10">
    <property type="entry name" value="Endonuclease/exonuclease/phosphatase"/>
    <property type="match status" value="2"/>
</dbReference>
<dbReference type="Pfam" id="PF03372">
    <property type="entry name" value="Exo_endo_phos"/>
    <property type="match status" value="1"/>
</dbReference>
<evidence type="ECO:0000259" key="2">
    <source>
        <dbReference type="Pfam" id="PF03372"/>
    </source>
</evidence>
<organism evidence="3 4">
    <name type="scientific">Lithospermum erythrorhizon</name>
    <name type="common">Purple gromwell</name>
    <name type="synonym">Lithospermum officinale var. erythrorhizon</name>
    <dbReference type="NCBI Taxonomy" id="34254"/>
    <lineage>
        <taxon>Eukaryota</taxon>
        <taxon>Viridiplantae</taxon>
        <taxon>Streptophyta</taxon>
        <taxon>Embryophyta</taxon>
        <taxon>Tracheophyta</taxon>
        <taxon>Spermatophyta</taxon>
        <taxon>Magnoliopsida</taxon>
        <taxon>eudicotyledons</taxon>
        <taxon>Gunneridae</taxon>
        <taxon>Pentapetalae</taxon>
        <taxon>asterids</taxon>
        <taxon>lamiids</taxon>
        <taxon>Boraginales</taxon>
        <taxon>Boraginaceae</taxon>
        <taxon>Boraginoideae</taxon>
        <taxon>Lithospermeae</taxon>
        <taxon>Lithospermum</taxon>
    </lineage>
</organism>
<feature type="compositionally biased region" description="Low complexity" evidence="1">
    <location>
        <begin position="483"/>
        <end position="492"/>
    </location>
</feature>
<evidence type="ECO:0000313" key="4">
    <source>
        <dbReference type="Proteomes" id="UP001454036"/>
    </source>
</evidence>
<dbReference type="GO" id="GO:0000175">
    <property type="term" value="F:3'-5'-RNA exonuclease activity"/>
    <property type="evidence" value="ECO:0007669"/>
    <property type="project" value="TreeGrafter"/>
</dbReference>
<dbReference type="PANTHER" id="PTHR12121:SF85">
    <property type="entry name" value="CARBON CATABOLITE REPRESSOR PROTEIN 4 HOMOLOG 6"/>
    <property type="match status" value="1"/>
</dbReference>
<dbReference type="InterPro" id="IPR036691">
    <property type="entry name" value="Endo/exonu/phosph_ase_sf"/>
</dbReference>
<feature type="region of interest" description="Disordered" evidence="1">
    <location>
        <begin position="483"/>
        <end position="509"/>
    </location>
</feature>
<gene>
    <name evidence="3" type="ORF">LIER_26946</name>
</gene>
<dbReference type="PANTHER" id="PTHR12121">
    <property type="entry name" value="CARBON CATABOLITE REPRESSOR PROTEIN 4"/>
    <property type="match status" value="1"/>
</dbReference>
<evidence type="ECO:0000313" key="3">
    <source>
        <dbReference type="EMBL" id="GAA0173297.1"/>
    </source>
</evidence>
<sequence>MRRSPPPLHFRAAAMSFRPSTGGNSQRPQSGKSKVNSVDQKFSNSYTQPPYNPPPRQHVYNPTPRQHLYNPTPRQRDPNRQLYGNNEEYYRPRGGLEHNNNQQFRPRQHLYNPAPRQHYQSNRPRNTKPLDFRKWEYAKPEPPTDCAKRFTILSYNILADYLATTHRGKLYYHIPRQFLDWQWRKRSIAFELGLWSADILCFQEVDKFEELEELLKPCGYTGIWKMRTGDPVDGCAIFWRTSRFKLLYEESIEFNKYGLRDNVAQICVMEQSTGCISNNYEPDSTTSQRPHNKIVVCNIHVLFNPKRGEIKLGQVRELLHRADAVSKLWDEAPVVLCGDFNSTPKSPLYNFIEEQKLDLSELPRYMVSGQASTPIAPQIASNHPRVQHFTGPTGDSLATSRNGTADIGSLEITENAGQANSMLYEPPEVSFDGKNDDGDDSSGETLKDKEQVLSDIKKDGSLCDLDVSGQITSVYLEGKSSYSTSKISTSESTTEESNLENIPEPTESGSEEIEHVISVSSQVAVKWQNLSPANLRQVSSSENLDRSLPNVVLGGDGEYGNLDEDYGLQNGVSNAPDSEEVQIVPGELNSSFEEPSSNGILDDTPVEIVEDNSLEKFMYDPSAWTPEEMRTATGNADCKVVEHPIKLKSTYAEIEDNSGTRDSSGEPLVTSYHRRFQGTVDYIWRSEGLQTVRVLAPIPKSAMAWTPGFPTKKWGSDHIALVSELAFVKDGSAQNIGGQ</sequence>
<feature type="compositionally biased region" description="Polar residues" evidence="1">
    <location>
        <begin position="18"/>
        <end position="49"/>
    </location>
</feature>
<keyword evidence="4" id="KW-1185">Reference proteome</keyword>
<dbReference type="SUPFAM" id="SSF56219">
    <property type="entry name" value="DNase I-like"/>
    <property type="match status" value="2"/>
</dbReference>
<feature type="domain" description="Endonuclease/exonuclease/phosphatase" evidence="2">
    <location>
        <begin position="178"/>
        <end position="393"/>
    </location>
</feature>
<evidence type="ECO:0000256" key="1">
    <source>
        <dbReference type="SAM" id="MobiDB-lite"/>
    </source>
</evidence>
<reference evidence="3 4" key="1">
    <citation type="submission" date="2024-01" db="EMBL/GenBank/DDBJ databases">
        <title>The complete chloroplast genome sequence of Lithospermum erythrorhizon: insights into the phylogenetic relationship among Boraginaceae species and the maternal lineages of purple gromwells.</title>
        <authorList>
            <person name="Okada T."/>
            <person name="Watanabe K."/>
        </authorList>
    </citation>
    <scope>NUCLEOTIDE SEQUENCE [LARGE SCALE GENOMIC DNA]</scope>
</reference>
<proteinExistence type="predicted"/>